<dbReference type="InterPro" id="IPR036388">
    <property type="entry name" value="WH-like_DNA-bd_sf"/>
</dbReference>
<protein>
    <submittedName>
        <fullName evidence="2">TrmB family transcriptional regulator</fullName>
    </submittedName>
</protein>
<evidence type="ECO:0000256" key="1">
    <source>
        <dbReference type="SAM" id="Phobius"/>
    </source>
</evidence>
<name>A0A2R7Y8K0_9CREN</name>
<dbReference type="AlphaFoldDB" id="A0A2R7Y8K0"/>
<keyword evidence="1" id="KW-1133">Transmembrane helix</keyword>
<dbReference type="EMBL" id="NBVN01000001">
    <property type="protein sequence ID" value="PUA33860.1"/>
    <property type="molecule type" value="Genomic_DNA"/>
</dbReference>
<comment type="caution">
    <text evidence="2">The sequence shown here is derived from an EMBL/GenBank/DDBJ whole genome shotgun (WGS) entry which is preliminary data.</text>
</comment>
<dbReference type="Gene3D" id="1.10.10.10">
    <property type="entry name" value="Winged helix-like DNA-binding domain superfamily/Winged helix DNA-binding domain"/>
    <property type="match status" value="1"/>
</dbReference>
<evidence type="ECO:0000313" key="3">
    <source>
        <dbReference type="Proteomes" id="UP000244093"/>
    </source>
</evidence>
<dbReference type="Proteomes" id="UP000244093">
    <property type="component" value="Unassembled WGS sequence"/>
</dbReference>
<dbReference type="SUPFAM" id="SSF46785">
    <property type="entry name" value="Winged helix' DNA-binding domain"/>
    <property type="match status" value="1"/>
</dbReference>
<dbReference type="InterPro" id="IPR011991">
    <property type="entry name" value="ArsR-like_HTH"/>
</dbReference>
<keyword evidence="1" id="KW-0472">Membrane</keyword>
<accession>A0A2R7Y8K0</accession>
<reference evidence="2 3" key="1">
    <citation type="journal article" date="2018" name="Syst. Appl. Microbiol.">
        <title>A new symbiotic nanoarchaeote (Candidatus Nanoclepta minutus) and its host (Zestosphaera tikiterensis gen. nov., sp. nov.) from a New Zealand hot spring.</title>
        <authorList>
            <person name="St John E."/>
            <person name="Liu Y."/>
            <person name="Podar M."/>
            <person name="Stott M.B."/>
            <person name="Meneghin J."/>
            <person name="Chen Z."/>
            <person name="Lagutin K."/>
            <person name="Mitchell K."/>
            <person name="Reysenbach A.L."/>
        </authorList>
    </citation>
    <scope>NUCLEOTIDE SEQUENCE [LARGE SCALE GENOMIC DNA]</scope>
    <source>
        <strain evidence="2">NZ3</strain>
    </source>
</reference>
<organism evidence="2 3">
    <name type="scientific">Zestosphaera tikiterensis</name>
    <dbReference type="NCBI Taxonomy" id="1973259"/>
    <lineage>
        <taxon>Archaea</taxon>
        <taxon>Thermoproteota</taxon>
        <taxon>Thermoprotei</taxon>
        <taxon>Desulfurococcales</taxon>
        <taxon>Desulfurococcaceae</taxon>
        <taxon>Zestosphaera</taxon>
    </lineage>
</organism>
<sequence>MAGEELSKTSLKIYVYLLSSSSPQGVREIARALNLPVSTAHYHVKKLMELGLIKEESDGYRVSKVVGLEGFLVIGRKLVPRFTVYAMFFAGVLIGELALVMSRGLTPDGLIALIVSLTAFALFFIEGMMVKSKLLR</sequence>
<dbReference type="InterPro" id="IPR036390">
    <property type="entry name" value="WH_DNA-bd_sf"/>
</dbReference>
<gene>
    <name evidence="2" type="ORF">B7O98_00095</name>
</gene>
<proteinExistence type="predicted"/>
<dbReference type="Pfam" id="PF13412">
    <property type="entry name" value="HTH_24"/>
    <property type="match status" value="1"/>
</dbReference>
<feature type="transmembrane region" description="Helical" evidence="1">
    <location>
        <begin position="82"/>
        <end position="104"/>
    </location>
</feature>
<feature type="transmembrane region" description="Helical" evidence="1">
    <location>
        <begin position="110"/>
        <end position="130"/>
    </location>
</feature>
<evidence type="ECO:0000313" key="2">
    <source>
        <dbReference type="EMBL" id="PUA33860.1"/>
    </source>
</evidence>
<dbReference type="CDD" id="cd00090">
    <property type="entry name" value="HTH_ARSR"/>
    <property type="match status" value="1"/>
</dbReference>
<keyword evidence="1" id="KW-0812">Transmembrane</keyword>